<dbReference type="GO" id="GO:0071949">
    <property type="term" value="F:FAD binding"/>
    <property type="evidence" value="ECO:0007669"/>
    <property type="project" value="InterPro"/>
</dbReference>
<dbReference type="PANTHER" id="PTHR42659:SF9">
    <property type="entry name" value="XANTHINE DEHYDROGENASE FAD-BINDING SUBUNIT XDHB-RELATED"/>
    <property type="match status" value="1"/>
</dbReference>
<dbReference type="Pfam" id="PF00941">
    <property type="entry name" value="FAD_binding_5"/>
    <property type="match status" value="1"/>
</dbReference>
<keyword evidence="3" id="KW-1185">Reference proteome</keyword>
<dbReference type="PROSITE" id="PS51387">
    <property type="entry name" value="FAD_PCMH"/>
    <property type="match status" value="1"/>
</dbReference>
<dbReference type="InterPro" id="IPR036318">
    <property type="entry name" value="FAD-bd_PCMH-like_sf"/>
</dbReference>
<proteinExistence type="predicted"/>
<dbReference type="Gene3D" id="3.30.465.10">
    <property type="match status" value="1"/>
</dbReference>
<organism evidence="2 3">
    <name type="scientific">Lampropedia cohaerens</name>
    <dbReference type="NCBI Taxonomy" id="1610491"/>
    <lineage>
        <taxon>Bacteria</taxon>
        <taxon>Pseudomonadati</taxon>
        <taxon>Pseudomonadota</taxon>
        <taxon>Betaproteobacteria</taxon>
        <taxon>Burkholderiales</taxon>
        <taxon>Comamonadaceae</taxon>
        <taxon>Lampropedia</taxon>
    </lineage>
</organism>
<dbReference type="PANTHER" id="PTHR42659">
    <property type="entry name" value="XANTHINE DEHYDROGENASE SUBUNIT C-RELATED"/>
    <property type="match status" value="1"/>
</dbReference>
<dbReference type="InterPro" id="IPR051312">
    <property type="entry name" value="Diverse_Substr_Oxidored"/>
</dbReference>
<dbReference type="EMBL" id="LBNQ01000037">
    <property type="protein sequence ID" value="KKW67083.1"/>
    <property type="molecule type" value="Genomic_DNA"/>
</dbReference>
<evidence type="ECO:0000313" key="3">
    <source>
        <dbReference type="Proteomes" id="UP000050580"/>
    </source>
</evidence>
<dbReference type="RefSeq" id="WP_046742487.1">
    <property type="nucleotide sequence ID" value="NZ_LBNQ01000037.1"/>
</dbReference>
<dbReference type="GO" id="GO:0016491">
    <property type="term" value="F:oxidoreductase activity"/>
    <property type="evidence" value="ECO:0007669"/>
    <property type="project" value="InterPro"/>
</dbReference>
<reference evidence="2 3" key="1">
    <citation type="submission" date="2015-05" db="EMBL/GenBank/DDBJ databases">
        <title>Draft genome sequence of Lampropedia sp. CT6, isolated from the microbial mat of a hot water spring, located at Manikaran, India.</title>
        <authorList>
            <person name="Tripathi C."/>
            <person name="Rani P."/>
            <person name="Mahato N.K."/>
            <person name="Lal R."/>
        </authorList>
    </citation>
    <scope>NUCLEOTIDE SEQUENCE [LARGE SCALE GENOMIC DNA]</scope>
    <source>
        <strain evidence="2 3">CT6</strain>
    </source>
</reference>
<evidence type="ECO:0000313" key="2">
    <source>
        <dbReference type="EMBL" id="KKW67083.1"/>
    </source>
</evidence>
<accession>A0A0U1PX06</accession>
<dbReference type="OrthoDB" id="9814706at2"/>
<name>A0A0U1PX06_9BURK</name>
<comment type="caution">
    <text evidence="2">The sequence shown here is derived from an EMBL/GenBank/DDBJ whole genome shotgun (WGS) entry which is preliminary data.</text>
</comment>
<gene>
    <name evidence="2" type="ORF">AAV94_12160</name>
</gene>
<sequence>MRLIRPPSPQQAQQLADRLGPLARYLAGATVVQQEWPEPRLAPTQTTFIDVMGWPQTQQITLAEQGLRVGAAARLETVRCHSLVRHHAPLLCEALSQLGAPGVRRLGTLGGNVGWGEGDCGPVLLALDAQVELADGVVLPLEALAQRASRPLMVAFWLPRADRRALGRCVFEKVGYRAAFSPARIRLALRWSPGDAQIVRVAAAAPGTPLHRLHAVETALARQAVTPPDLQTIRAACRITLPADLALIASRLIAGHHGCLEGV</sequence>
<feature type="domain" description="FAD-binding PCMH-type" evidence="1">
    <location>
        <begin position="1"/>
        <end position="163"/>
    </location>
</feature>
<dbReference type="InterPro" id="IPR016169">
    <property type="entry name" value="FAD-bd_PCMH_sub2"/>
</dbReference>
<dbReference type="Proteomes" id="UP000050580">
    <property type="component" value="Unassembled WGS sequence"/>
</dbReference>
<dbReference type="InterPro" id="IPR016166">
    <property type="entry name" value="FAD-bd_PCMH"/>
</dbReference>
<dbReference type="InterPro" id="IPR002346">
    <property type="entry name" value="Mopterin_DH_FAD-bd"/>
</dbReference>
<dbReference type="SUPFAM" id="SSF56176">
    <property type="entry name" value="FAD-binding/transporter-associated domain-like"/>
    <property type="match status" value="1"/>
</dbReference>
<protein>
    <submittedName>
        <fullName evidence="2">Molybdopterin dehydrogenase</fullName>
    </submittedName>
</protein>
<evidence type="ECO:0000259" key="1">
    <source>
        <dbReference type="PROSITE" id="PS51387"/>
    </source>
</evidence>
<dbReference type="AlphaFoldDB" id="A0A0U1PX06"/>
<dbReference type="STRING" id="1610491.AAV94_12160"/>
<dbReference type="PATRIC" id="fig|1610491.3.peg.2585"/>